<dbReference type="Gene3D" id="2.30.40.10">
    <property type="entry name" value="Urease, subunit C, domain 1"/>
    <property type="match status" value="1"/>
</dbReference>
<dbReference type="AlphaFoldDB" id="A0A848KG39"/>
<dbReference type="Pfam" id="PF01979">
    <property type="entry name" value="Amidohydro_1"/>
    <property type="match status" value="1"/>
</dbReference>
<dbReference type="EMBL" id="VCQU01000003">
    <property type="protein sequence ID" value="NMN95672.1"/>
    <property type="molecule type" value="Genomic_DNA"/>
</dbReference>
<keyword evidence="2" id="KW-0378">Hydrolase</keyword>
<dbReference type="SUPFAM" id="SSF51338">
    <property type="entry name" value="Composite domain of metallo-dependent hydrolases"/>
    <property type="match status" value="2"/>
</dbReference>
<sequence>MDPTVGDLEVGDVLIEDGEIMAVGRDLAAEAAELDCSGKIVLPGFVNSHHHMFQTALRSYWADALDLDYFMQSRFGPDALFHQYTPDDVYWGELGGALENLAAGTTTVVDTSQCSYTPEHTDAALDGIRQSGLRCVFSLSPCFGDHEPDPSYAHPHDIHRLLSARPADDLVHPALGYHVDDELFRLARDLELPVFAHVNDAGSGHHLETMDAEGLLGPWITYIHCLDLDDTTWKVIERTGGKVSISVMAEQTLAMGRPALQPALDRGISVSLGSDAVSIAPVDFFSQMRATYLLQRSSVPVLAHRDDPDTPAPLHIRDVLRMATLGGAQAAQIDHLVGSLTPGKRADIVLLNTRTLNAGPVHHAAGTVVQMMDTSNVDTVLVDGRIVKRDGRLVGVDTGNVLDHLTRSAAGVISRAGVPSIVLGSCRTR</sequence>
<dbReference type="PANTHER" id="PTHR43794">
    <property type="entry name" value="AMINOHYDROLASE SSNA-RELATED"/>
    <property type="match status" value="1"/>
</dbReference>
<keyword evidence="3" id="KW-1185">Reference proteome</keyword>
<reference evidence="2 3" key="2">
    <citation type="submission" date="2020-06" db="EMBL/GenBank/DDBJ databases">
        <title>Antribacter stalactiti gen. nov., sp. nov., a new member of the family Nacardiaceae isolated from a cave.</title>
        <authorList>
            <person name="Kim I.S."/>
        </authorList>
    </citation>
    <scope>NUCLEOTIDE SEQUENCE [LARGE SCALE GENOMIC DNA]</scope>
    <source>
        <strain evidence="2 3">YC2-7</strain>
    </source>
</reference>
<dbReference type="InterPro" id="IPR032466">
    <property type="entry name" value="Metal_Hydrolase"/>
</dbReference>
<reference evidence="2 3" key="1">
    <citation type="submission" date="2019-05" db="EMBL/GenBank/DDBJ databases">
        <authorList>
            <person name="Lee S.D."/>
        </authorList>
    </citation>
    <scope>NUCLEOTIDE SEQUENCE [LARGE SCALE GENOMIC DNA]</scope>
    <source>
        <strain evidence="2 3">YC2-7</strain>
    </source>
</reference>
<dbReference type="SUPFAM" id="SSF51556">
    <property type="entry name" value="Metallo-dependent hydrolases"/>
    <property type="match status" value="1"/>
</dbReference>
<dbReference type="GO" id="GO:0016810">
    <property type="term" value="F:hydrolase activity, acting on carbon-nitrogen (but not peptide) bonds"/>
    <property type="evidence" value="ECO:0007669"/>
    <property type="project" value="InterPro"/>
</dbReference>
<dbReference type="InterPro" id="IPR006680">
    <property type="entry name" value="Amidohydro-rel"/>
</dbReference>
<dbReference type="PANTHER" id="PTHR43794:SF5">
    <property type="entry name" value="CHLOROHYDROLASE FAMILY PROTEIN"/>
    <property type="match status" value="1"/>
</dbReference>
<feature type="domain" description="Amidohydrolase-related" evidence="1">
    <location>
        <begin position="40"/>
        <end position="387"/>
    </location>
</feature>
<accession>A0A848KG39</accession>
<dbReference type="InterPro" id="IPR011059">
    <property type="entry name" value="Metal-dep_hydrolase_composite"/>
</dbReference>
<evidence type="ECO:0000313" key="2">
    <source>
        <dbReference type="EMBL" id="NMN95672.1"/>
    </source>
</evidence>
<dbReference type="Proteomes" id="UP000535543">
    <property type="component" value="Unassembled WGS sequence"/>
</dbReference>
<evidence type="ECO:0000259" key="1">
    <source>
        <dbReference type="Pfam" id="PF01979"/>
    </source>
</evidence>
<evidence type="ECO:0000313" key="3">
    <source>
        <dbReference type="Proteomes" id="UP000535543"/>
    </source>
</evidence>
<proteinExistence type="predicted"/>
<comment type="caution">
    <text evidence="2">The sequence shown here is derived from an EMBL/GenBank/DDBJ whole genome shotgun (WGS) entry which is preliminary data.</text>
</comment>
<gene>
    <name evidence="2" type="ORF">FGL95_11565</name>
</gene>
<dbReference type="InterPro" id="IPR050287">
    <property type="entry name" value="MTA/SAH_deaminase"/>
</dbReference>
<organism evidence="2 3">
    <name type="scientific">Antrihabitans stalactiti</name>
    <dbReference type="NCBI Taxonomy" id="2584121"/>
    <lineage>
        <taxon>Bacteria</taxon>
        <taxon>Bacillati</taxon>
        <taxon>Actinomycetota</taxon>
        <taxon>Actinomycetes</taxon>
        <taxon>Mycobacteriales</taxon>
        <taxon>Nocardiaceae</taxon>
        <taxon>Antrihabitans</taxon>
    </lineage>
</organism>
<protein>
    <submittedName>
        <fullName evidence="2">Amidohydrolase family protein</fullName>
    </submittedName>
</protein>
<dbReference type="Gene3D" id="3.20.20.140">
    <property type="entry name" value="Metal-dependent hydrolases"/>
    <property type="match status" value="1"/>
</dbReference>
<name>A0A848KG39_9NOCA</name>